<comment type="caution">
    <text evidence="1">Lacks conserved residue(s) required for the propagation of feature annotation.</text>
</comment>
<dbReference type="Gene3D" id="3.30.428.10">
    <property type="entry name" value="HIT-like"/>
    <property type="match status" value="1"/>
</dbReference>
<dbReference type="InterPro" id="IPR036265">
    <property type="entry name" value="HIT-like_sf"/>
</dbReference>
<dbReference type="GO" id="GO:0003824">
    <property type="term" value="F:catalytic activity"/>
    <property type="evidence" value="ECO:0007669"/>
    <property type="project" value="InterPro"/>
</dbReference>
<protein>
    <submittedName>
        <fullName evidence="3">HIT domain-containing protein</fullName>
    </submittedName>
</protein>
<accession>A0A975FWP6</accession>
<dbReference type="Pfam" id="PF01230">
    <property type="entry name" value="HIT"/>
    <property type="match status" value="1"/>
</dbReference>
<evidence type="ECO:0000313" key="4">
    <source>
        <dbReference type="Proteomes" id="UP000676409"/>
    </source>
</evidence>
<evidence type="ECO:0000313" key="3">
    <source>
        <dbReference type="EMBL" id="QUD86795.1"/>
    </source>
</evidence>
<dbReference type="Proteomes" id="UP000676409">
    <property type="component" value="Chromosome"/>
</dbReference>
<keyword evidence="4" id="KW-1185">Reference proteome</keyword>
<dbReference type="AlphaFoldDB" id="A0A975FWP6"/>
<feature type="domain" description="HIT" evidence="2">
    <location>
        <begin position="36"/>
        <end position="110"/>
    </location>
</feature>
<dbReference type="InterPro" id="IPR011146">
    <property type="entry name" value="HIT-like"/>
</dbReference>
<dbReference type="InterPro" id="IPR026026">
    <property type="entry name" value="HIT_Hint"/>
</dbReference>
<evidence type="ECO:0000259" key="2">
    <source>
        <dbReference type="PROSITE" id="PS51084"/>
    </source>
</evidence>
<name>A0A975FWP6_9CAUL</name>
<sequence>MDKFSIAPDFLRTSKPLASLALCEARLQADARWPWIVLIPRRFGAREIEHLKAADRAQLMEEVVLAGAAVRAIGSALGRPVEKLNAGMLGNITPQLHAHVVGRRADDAAWPGPVWGAGEAVAYDPADLAHALEAAQLVLGGVAVRGE</sequence>
<evidence type="ECO:0000256" key="1">
    <source>
        <dbReference type="PROSITE-ProRule" id="PRU00464"/>
    </source>
</evidence>
<dbReference type="PROSITE" id="PS51084">
    <property type="entry name" value="HIT_2"/>
    <property type="match status" value="1"/>
</dbReference>
<dbReference type="EMBL" id="CP073078">
    <property type="protein sequence ID" value="QUD86795.1"/>
    <property type="molecule type" value="Genomic_DNA"/>
</dbReference>
<dbReference type="KEGG" id="caul:KCG34_17175"/>
<reference evidence="3" key="1">
    <citation type="submission" date="2021-04" db="EMBL/GenBank/DDBJ databases">
        <title>The complete genome sequence of Caulobacter sp. S6.</title>
        <authorList>
            <person name="Tang Y."/>
            <person name="Ouyang W."/>
            <person name="Liu Q."/>
            <person name="Huang B."/>
            <person name="Guo Z."/>
            <person name="Lei P."/>
        </authorList>
    </citation>
    <scope>NUCLEOTIDE SEQUENCE</scope>
    <source>
        <strain evidence="3">S6</strain>
    </source>
</reference>
<proteinExistence type="predicted"/>
<dbReference type="PIRSF" id="PIRSF000714">
    <property type="entry name" value="HIT"/>
    <property type="match status" value="1"/>
</dbReference>
<dbReference type="SUPFAM" id="SSF54197">
    <property type="entry name" value="HIT-like"/>
    <property type="match status" value="1"/>
</dbReference>
<organism evidence="3 4">
    <name type="scientific">Phenylobacterium montanum</name>
    <dbReference type="NCBI Taxonomy" id="2823693"/>
    <lineage>
        <taxon>Bacteria</taxon>
        <taxon>Pseudomonadati</taxon>
        <taxon>Pseudomonadota</taxon>
        <taxon>Alphaproteobacteria</taxon>
        <taxon>Caulobacterales</taxon>
        <taxon>Caulobacteraceae</taxon>
        <taxon>Phenylobacterium</taxon>
    </lineage>
</organism>
<gene>
    <name evidence="3" type="ORF">KCG34_17175</name>
</gene>
<dbReference type="RefSeq" id="WP_211936847.1">
    <property type="nucleotide sequence ID" value="NZ_CP073078.1"/>
</dbReference>